<dbReference type="EMBL" id="AP025292">
    <property type="protein sequence ID" value="BDC98488.1"/>
    <property type="molecule type" value="Genomic_DNA"/>
</dbReference>
<gene>
    <name evidence="1" type="ORF">PEPS_07690</name>
</gene>
<evidence type="ECO:0000313" key="2">
    <source>
        <dbReference type="Proteomes" id="UP001354989"/>
    </source>
</evidence>
<accession>A0ABM7VC58</accession>
<name>A0ABM7VC58_9BACT</name>
<keyword evidence="2" id="KW-1185">Reference proteome</keyword>
<evidence type="ECO:0000313" key="1">
    <source>
        <dbReference type="EMBL" id="BDC98488.1"/>
    </source>
</evidence>
<reference evidence="1 2" key="1">
    <citation type="submission" date="2021-12" db="EMBL/GenBank/DDBJ databases">
        <title>Genome sequencing of bacteria with rrn-lacking chromosome and rrn-plasmid.</title>
        <authorList>
            <person name="Anda M."/>
            <person name="Iwasaki W."/>
        </authorList>
    </citation>
    <scope>NUCLEOTIDE SEQUENCE [LARGE SCALE GENOMIC DNA]</scope>
    <source>
        <strain evidence="1 2">NBRC 101262</strain>
    </source>
</reference>
<protein>
    <submittedName>
        <fullName evidence="1">Uncharacterized protein</fullName>
    </submittedName>
</protein>
<organism evidence="1 2">
    <name type="scientific">Persicobacter psychrovividus</name>
    <dbReference type="NCBI Taxonomy" id="387638"/>
    <lineage>
        <taxon>Bacteria</taxon>
        <taxon>Pseudomonadati</taxon>
        <taxon>Bacteroidota</taxon>
        <taxon>Cytophagia</taxon>
        <taxon>Cytophagales</taxon>
        <taxon>Persicobacteraceae</taxon>
        <taxon>Persicobacter</taxon>
    </lineage>
</organism>
<dbReference type="Proteomes" id="UP001354989">
    <property type="component" value="Chromosome"/>
</dbReference>
<sequence length="80" mass="9335">MNYAFTSTSNLDLSHPKILNLMTLRMHLCVYPNHTEFMMIRADTQVSPYSDQIKFRGTRSIYGYATAPYRQVQKYSTGYV</sequence>
<proteinExistence type="predicted"/>